<evidence type="ECO:0000256" key="5">
    <source>
        <dbReference type="ARBA" id="ARBA00022856"/>
    </source>
</evidence>
<evidence type="ECO:0000313" key="11">
    <source>
        <dbReference type="Proteomes" id="UP001597205"/>
    </source>
</evidence>
<dbReference type="InterPro" id="IPR036259">
    <property type="entry name" value="MFS_trans_sf"/>
</dbReference>
<evidence type="ECO:0000256" key="4">
    <source>
        <dbReference type="ARBA" id="ARBA00022692"/>
    </source>
</evidence>
<dbReference type="PANTHER" id="PTHR23517:SF15">
    <property type="entry name" value="PROTON-DEPENDENT OLIGOPEPTIDE FAMILY TRANSPORT PROTEIN"/>
    <property type="match status" value="1"/>
</dbReference>
<dbReference type="CDD" id="cd17346">
    <property type="entry name" value="MFS_DtpA_like"/>
    <property type="match status" value="1"/>
</dbReference>
<evidence type="ECO:0000256" key="2">
    <source>
        <dbReference type="ARBA" id="ARBA00022448"/>
    </source>
</evidence>
<keyword evidence="5" id="KW-0571">Peptide transport</keyword>
<feature type="transmembrane region" description="Helical" evidence="8">
    <location>
        <begin position="292"/>
        <end position="309"/>
    </location>
</feature>
<feature type="transmembrane region" description="Helical" evidence="8">
    <location>
        <begin position="406"/>
        <end position="423"/>
    </location>
</feature>
<sequence length="568" mass="63574">MNQEKDQDLVHHLAKQGVDDKMVMGHPASLFVLFFTEMWERFSYYGMRALLTVFLITEIVKGGWGWTNADAMELYAWYTGLVYLTPLIGGMIADKLTGYRKAILWGALIMTLGHASMALEGTSQSFFYLGLVLMILGNGMFKPNISSMVGQLYPNNSKKKDAGYTIFYMGINSGAFLGMLLCGYIGEKVGWHYGFGLAGVFMFFGMIQFYFGQKIFGVIGEEPNPEKDKIIAAFNHVKQEEEEDNENNKEFDTDLVKAEIDSKLTDATEEEKNNVLIYLKKAFADKIVRDRLIVAGSLMVASIFFFFAFEQAGGSMTIFAKNYTQRVLEGNSGEIFKWVDAALTIFPILIVTWVLFKLSQQIFSKYPLTVIFTAISFAIIWALGIWKVNREFSVENTEVTVSWFQILNSFFIITLASSFSKLWEKVWNPSGPVKFAFGLILVAVGFLALAYGSMSIPSGAQTASVSMIWLILAYFFHTTGELCVSPVGLSYVSKLSPKKLAGLLFGLWFTASAIANFIAGMTGSYIDQIAEKYSMSTFFLIIAALPIFVALLLLIFNNKLKKMMHGIH</sequence>
<dbReference type="NCBIfam" id="TIGR00924">
    <property type="entry name" value="yjdL_sub1_fam"/>
    <property type="match status" value="1"/>
</dbReference>
<reference evidence="11" key="1">
    <citation type="journal article" date="2019" name="Int. J. Syst. Evol. Microbiol.">
        <title>The Global Catalogue of Microorganisms (GCM) 10K type strain sequencing project: providing services to taxonomists for standard genome sequencing and annotation.</title>
        <authorList>
            <consortium name="The Broad Institute Genomics Platform"/>
            <consortium name="The Broad Institute Genome Sequencing Center for Infectious Disease"/>
            <person name="Wu L."/>
            <person name="Ma J."/>
        </authorList>
    </citation>
    <scope>NUCLEOTIDE SEQUENCE [LARGE SCALE GENOMIC DNA]</scope>
    <source>
        <strain evidence="11">CCUG 52468</strain>
    </source>
</reference>
<keyword evidence="2" id="KW-0813">Transport</keyword>
<evidence type="ECO:0000256" key="3">
    <source>
        <dbReference type="ARBA" id="ARBA00022475"/>
    </source>
</evidence>
<dbReference type="InterPro" id="IPR005279">
    <property type="entry name" value="Dipep/tripep_permease"/>
</dbReference>
<gene>
    <name evidence="10" type="ORF">ACFQ2C_04970</name>
</gene>
<proteinExistence type="predicted"/>
<protein>
    <submittedName>
        <fullName evidence="10">Peptide MFS transporter</fullName>
    </submittedName>
</protein>
<feature type="transmembrane region" description="Helical" evidence="8">
    <location>
        <begin position="102"/>
        <end position="119"/>
    </location>
</feature>
<dbReference type="Proteomes" id="UP001597205">
    <property type="component" value="Unassembled WGS sequence"/>
</dbReference>
<dbReference type="InterPro" id="IPR020846">
    <property type="entry name" value="MFS_dom"/>
</dbReference>
<feature type="domain" description="Major facilitator superfamily (MFS) profile" evidence="9">
    <location>
        <begin position="29"/>
        <end position="561"/>
    </location>
</feature>
<evidence type="ECO:0000313" key="10">
    <source>
        <dbReference type="EMBL" id="MFD1164957.1"/>
    </source>
</evidence>
<dbReference type="Pfam" id="PF00854">
    <property type="entry name" value="PTR2"/>
    <property type="match status" value="2"/>
</dbReference>
<feature type="transmembrane region" description="Helical" evidence="8">
    <location>
        <begin position="538"/>
        <end position="556"/>
    </location>
</feature>
<organism evidence="10 11">
    <name type="scientific">Sphingobacterium daejeonense</name>
    <dbReference type="NCBI Taxonomy" id="371142"/>
    <lineage>
        <taxon>Bacteria</taxon>
        <taxon>Pseudomonadati</taxon>
        <taxon>Bacteroidota</taxon>
        <taxon>Sphingobacteriia</taxon>
        <taxon>Sphingobacteriales</taxon>
        <taxon>Sphingobacteriaceae</taxon>
        <taxon>Sphingobacterium</taxon>
    </lineage>
</organism>
<feature type="transmembrane region" description="Helical" evidence="8">
    <location>
        <begin position="368"/>
        <end position="386"/>
    </location>
</feature>
<dbReference type="RefSeq" id="WP_380894936.1">
    <property type="nucleotide sequence ID" value="NZ_JBHTKY010000004.1"/>
</dbReference>
<dbReference type="InterPro" id="IPR000109">
    <property type="entry name" value="POT_fam"/>
</dbReference>
<evidence type="ECO:0000256" key="1">
    <source>
        <dbReference type="ARBA" id="ARBA00004651"/>
    </source>
</evidence>
<feature type="transmembrane region" description="Helical" evidence="8">
    <location>
        <begin position="125"/>
        <end position="141"/>
    </location>
</feature>
<evidence type="ECO:0000256" key="6">
    <source>
        <dbReference type="ARBA" id="ARBA00022989"/>
    </source>
</evidence>
<name>A0ABW3RJ43_9SPHI</name>
<keyword evidence="11" id="KW-1185">Reference proteome</keyword>
<dbReference type="SUPFAM" id="SSF103473">
    <property type="entry name" value="MFS general substrate transporter"/>
    <property type="match status" value="1"/>
</dbReference>
<keyword evidence="6 8" id="KW-1133">Transmembrane helix</keyword>
<dbReference type="Gene3D" id="1.20.1250.20">
    <property type="entry name" value="MFS general substrate transporter like domains"/>
    <property type="match status" value="3"/>
</dbReference>
<evidence type="ECO:0000259" key="9">
    <source>
        <dbReference type="PROSITE" id="PS50850"/>
    </source>
</evidence>
<feature type="transmembrane region" description="Helical" evidence="8">
    <location>
        <begin position="501"/>
        <end position="526"/>
    </location>
</feature>
<keyword evidence="7 8" id="KW-0472">Membrane</keyword>
<comment type="subcellular location">
    <subcellularLocation>
        <location evidence="1">Cell membrane</location>
        <topology evidence="1">Multi-pass membrane protein</topology>
    </subcellularLocation>
</comment>
<feature type="transmembrane region" description="Helical" evidence="8">
    <location>
        <begin position="435"/>
        <end position="454"/>
    </location>
</feature>
<feature type="transmembrane region" description="Helical" evidence="8">
    <location>
        <begin position="466"/>
        <end position="489"/>
    </location>
</feature>
<feature type="transmembrane region" description="Helical" evidence="8">
    <location>
        <begin position="75"/>
        <end position="93"/>
    </location>
</feature>
<keyword evidence="5" id="KW-0653">Protein transport</keyword>
<evidence type="ECO:0000256" key="8">
    <source>
        <dbReference type="SAM" id="Phobius"/>
    </source>
</evidence>
<comment type="caution">
    <text evidence="10">The sequence shown here is derived from an EMBL/GenBank/DDBJ whole genome shotgun (WGS) entry which is preliminary data.</text>
</comment>
<dbReference type="InterPro" id="IPR050171">
    <property type="entry name" value="MFS_Transporters"/>
</dbReference>
<dbReference type="EMBL" id="JBHTKY010000004">
    <property type="protein sequence ID" value="MFD1164957.1"/>
    <property type="molecule type" value="Genomic_DNA"/>
</dbReference>
<evidence type="ECO:0000256" key="7">
    <source>
        <dbReference type="ARBA" id="ARBA00023136"/>
    </source>
</evidence>
<feature type="transmembrane region" description="Helical" evidence="8">
    <location>
        <begin position="192"/>
        <end position="211"/>
    </location>
</feature>
<feature type="transmembrane region" description="Helical" evidence="8">
    <location>
        <begin position="335"/>
        <end position="356"/>
    </location>
</feature>
<feature type="transmembrane region" description="Helical" evidence="8">
    <location>
        <begin position="45"/>
        <end position="63"/>
    </location>
</feature>
<dbReference type="PROSITE" id="PS50850">
    <property type="entry name" value="MFS"/>
    <property type="match status" value="1"/>
</dbReference>
<feature type="transmembrane region" description="Helical" evidence="8">
    <location>
        <begin position="162"/>
        <end position="186"/>
    </location>
</feature>
<keyword evidence="4 8" id="KW-0812">Transmembrane</keyword>
<accession>A0ABW3RJ43</accession>
<dbReference type="PANTHER" id="PTHR23517">
    <property type="entry name" value="RESISTANCE PROTEIN MDTM, PUTATIVE-RELATED-RELATED"/>
    <property type="match status" value="1"/>
</dbReference>
<keyword evidence="3" id="KW-1003">Cell membrane</keyword>